<dbReference type="Pfam" id="PF03328">
    <property type="entry name" value="HpcH_HpaI"/>
    <property type="match status" value="1"/>
</dbReference>
<reference evidence="7" key="1">
    <citation type="submission" date="2016-01" db="EMBL/GenBank/DDBJ databases">
        <title>Draft genome of Chromobacterium sp. F49.</title>
        <authorList>
            <person name="Hong K.W."/>
        </authorList>
    </citation>
    <scope>NUCLEOTIDE SEQUENCE [LARGE SCALE GENOMIC DNA]</scope>
    <source>
        <strain evidence="7">CN3</strain>
    </source>
</reference>
<accession>A0ABR5YGU6</accession>
<dbReference type="PIRSF" id="PIRSF015582">
    <property type="entry name" value="Cit_lyase_B"/>
    <property type="match status" value="1"/>
</dbReference>
<evidence type="ECO:0000256" key="2">
    <source>
        <dbReference type="ARBA" id="ARBA00005568"/>
    </source>
</evidence>
<dbReference type="InterPro" id="IPR040442">
    <property type="entry name" value="Pyrv_kinase-like_dom_sf"/>
</dbReference>
<protein>
    <submittedName>
        <fullName evidence="6">Citryl-CoA lyase</fullName>
    </submittedName>
</protein>
<dbReference type="EMBL" id="LQQO01000001">
    <property type="protein sequence ID" value="KZE18901.1"/>
    <property type="molecule type" value="Genomic_DNA"/>
</dbReference>
<keyword evidence="6" id="KW-0456">Lyase</keyword>
<evidence type="ECO:0000256" key="1">
    <source>
        <dbReference type="ARBA" id="ARBA00001946"/>
    </source>
</evidence>
<dbReference type="InterPro" id="IPR015813">
    <property type="entry name" value="Pyrv/PenolPyrv_kinase-like_dom"/>
</dbReference>
<dbReference type="PANTHER" id="PTHR32308:SF10">
    <property type="entry name" value="CITRATE LYASE SUBUNIT BETA"/>
    <property type="match status" value="1"/>
</dbReference>
<dbReference type="RefSeq" id="WP_066687832.1">
    <property type="nucleotide sequence ID" value="NZ_LQQO01000001.1"/>
</dbReference>
<name>A0ABR5YGU6_9SPHN</name>
<organism evidence="6 7">
    <name type="scientific">Sphingomonas hankookensis</name>
    <dbReference type="NCBI Taxonomy" id="563996"/>
    <lineage>
        <taxon>Bacteria</taxon>
        <taxon>Pseudomonadati</taxon>
        <taxon>Pseudomonadota</taxon>
        <taxon>Alphaproteobacteria</taxon>
        <taxon>Sphingomonadales</taxon>
        <taxon>Sphingomonadaceae</taxon>
        <taxon>Sphingomonas</taxon>
    </lineage>
</organism>
<dbReference type="InterPro" id="IPR011206">
    <property type="entry name" value="Citrate_lyase_beta/mcl1/mcl2"/>
</dbReference>
<evidence type="ECO:0000313" key="7">
    <source>
        <dbReference type="Proteomes" id="UP000076609"/>
    </source>
</evidence>
<evidence type="ECO:0000259" key="5">
    <source>
        <dbReference type="Pfam" id="PF03328"/>
    </source>
</evidence>
<dbReference type="GO" id="GO:0016829">
    <property type="term" value="F:lyase activity"/>
    <property type="evidence" value="ECO:0007669"/>
    <property type="project" value="UniProtKB-KW"/>
</dbReference>
<sequence>MEPAITLAPRSVLFVPAVRPSMIAKAAGLPADLIVLDLEDAVRDADKAGAREALPVSLELLHGRCAGVRINAPGTPYFAEDLAAIRLANVALVVVPKVESPADLAQLAGHPVLAMIETPAGVLAAPQIAATPGVVGLMVGTNDLAASLRLPPGAGRGSLSHALQTVVIAARAAGGWAIDGVFNALKDAAGLAQECADGRLMGFDGKSLIHPDQIAVANTAFSPSAAEIEEATALVAAARGGAERFQDRMIEDMHVEMARRTLQRAP</sequence>
<dbReference type="Proteomes" id="UP000076609">
    <property type="component" value="Unassembled WGS sequence"/>
</dbReference>
<feature type="domain" description="HpcH/HpaI aldolase/citrate lyase" evidence="5">
    <location>
        <begin position="10"/>
        <end position="211"/>
    </location>
</feature>
<keyword evidence="7" id="KW-1185">Reference proteome</keyword>
<gene>
    <name evidence="6" type="ORF">AVT10_02445</name>
</gene>
<evidence type="ECO:0000313" key="6">
    <source>
        <dbReference type="EMBL" id="KZE18901.1"/>
    </source>
</evidence>
<proteinExistence type="inferred from homology"/>
<dbReference type="Gene3D" id="3.20.20.60">
    <property type="entry name" value="Phosphoenolpyruvate-binding domains"/>
    <property type="match status" value="1"/>
</dbReference>
<keyword evidence="3" id="KW-0479">Metal-binding</keyword>
<keyword evidence="4" id="KW-0460">Magnesium</keyword>
<dbReference type="PANTHER" id="PTHR32308">
    <property type="entry name" value="LYASE BETA SUBUNIT, PUTATIVE (AFU_ORTHOLOGUE AFUA_4G13030)-RELATED"/>
    <property type="match status" value="1"/>
</dbReference>
<evidence type="ECO:0000256" key="4">
    <source>
        <dbReference type="ARBA" id="ARBA00022842"/>
    </source>
</evidence>
<evidence type="ECO:0000256" key="3">
    <source>
        <dbReference type="ARBA" id="ARBA00022723"/>
    </source>
</evidence>
<dbReference type="InterPro" id="IPR005000">
    <property type="entry name" value="Aldolase/citrate-lyase_domain"/>
</dbReference>
<comment type="caution">
    <text evidence="6">The sequence shown here is derived from an EMBL/GenBank/DDBJ whole genome shotgun (WGS) entry which is preliminary data.</text>
</comment>
<dbReference type="SUPFAM" id="SSF51621">
    <property type="entry name" value="Phosphoenolpyruvate/pyruvate domain"/>
    <property type="match status" value="1"/>
</dbReference>
<comment type="similarity">
    <text evidence="2">Belongs to the HpcH/HpaI aldolase family.</text>
</comment>
<comment type="cofactor">
    <cofactor evidence="1">
        <name>Mg(2+)</name>
        <dbReference type="ChEBI" id="CHEBI:18420"/>
    </cofactor>
</comment>